<sequence>MMWRYCAEKWYFPLLVMTAIDLAFAITNILLKQIINGGINLLVFITYRQLISSLSLAPIAYFLERKSRPKLKWTISFQLFLSAIVGASVTQYLFLLGIQYTSATFSCAFLNLVPVLTFLMALPFGMESVSIKSSGGKAKVIGSMVCIGGAIFLTLYKGMPLNMHHHYDHHSIIFDDSKSMSPREKKERWIKGCAALFGGTMMWSSWFILQSKISKRYPCNYTSTSIMAFFSSLQSALLCFCIYRDLSIWFLKPNLEMLTVIYAGMVGSGLCFVGMTWCVKKKGPVFTAAFSPFVQIIAAIFEVPLFHEQLYLGTLIGSSIVIVGLYMLLWAKNHEAQILEPKETPSKQFQIIHVNHEPNPA</sequence>
<feature type="transmembrane region" description="Helical" evidence="6">
    <location>
        <begin position="310"/>
        <end position="329"/>
    </location>
</feature>
<feature type="transmembrane region" description="Helical" evidence="6">
    <location>
        <begin position="255"/>
        <end position="278"/>
    </location>
</feature>
<organism evidence="8 9">
    <name type="scientific">Oldenlandia corymbosa var. corymbosa</name>
    <dbReference type="NCBI Taxonomy" id="529605"/>
    <lineage>
        <taxon>Eukaryota</taxon>
        <taxon>Viridiplantae</taxon>
        <taxon>Streptophyta</taxon>
        <taxon>Embryophyta</taxon>
        <taxon>Tracheophyta</taxon>
        <taxon>Spermatophyta</taxon>
        <taxon>Magnoliopsida</taxon>
        <taxon>eudicotyledons</taxon>
        <taxon>Gunneridae</taxon>
        <taxon>Pentapetalae</taxon>
        <taxon>asterids</taxon>
        <taxon>lamiids</taxon>
        <taxon>Gentianales</taxon>
        <taxon>Rubiaceae</taxon>
        <taxon>Rubioideae</taxon>
        <taxon>Spermacoceae</taxon>
        <taxon>Hedyotis-Oldenlandia complex</taxon>
        <taxon>Oldenlandia</taxon>
    </lineage>
</organism>
<accession>A0AAV1E7D3</accession>
<dbReference type="InterPro" id="IPR037185">
    <property type="entry name" value="EmrE-like"/>
</dbReference>
<evidence type="ECO:0000256" key="2">
    <source>
        <dbReference type="ARBA" id="ARBA00007635"/>
    </source>
</evidence>
<dbReference type="SUPFAM" id="SSF103481">
    <property type="entry name" value="Multidrug resistance efflux transporter EmrE"/>
    <property type="match status" value="2"/>
</dbReference>
<keyword evidence="4 6" id="KW-1133">Transmembrane helix</keyword>
<gene>
    <name evidence="8" type="ORF">OLC1_LOCUS21895</name>
</gene>
<evidence type="ECO:0000256" key="3">
    <source>
        <dbReference type="ARBA" id="ARBA00022692"/>
    </source>
</evidence>
<dbReference type="InterPro" id="IPR030184">
    <property type="entry name" value="WAT1-related"/>
</dbReference>
<feature type="transmembrane region" description="Helical" evidence="6">
    <location>
        <begin position="138"/>
        <end position="156"/>
    </location>
</feature>
<keyword evidence="5 6" id="KW-0472">Membrane</keyword>
<feature type="domain" description="EamA" evidence="7">
    <location>
        <begin position="191"/>
        <end position="329"/>
    </location>
</feature>
<evidence type="ECO:0000256" key="6">
    <source>
        <dbReference type="RuleBase" id="RU363077"/>
    </source>
</evidence>
<dbReference type="GO" id="GO:0022857">
    <property type="term" value="F:transmembrane transporter activity"/>
    <property type="evidence" value="ECO:0007669"/>
    <property type="project" value="InterPro"/>
</dbReference>
<dbReference type="EMBL" id="OX459125">
    <property type="protein sequence ID" value="CAI9115349.1"/>
    <property type="molecule type" value="Genomic_DNA"/>
</dbReference>
<feature type="transmembrane region" description="Helical" evidence="6">
    <location>
        <begin position="285"/>
        <end position="304"/>
    </location>
</feature>
<evidence type="ECO:0000256" key="4">
    <source>
        <dbReference type="ARBA" id="ARBA00022989"/>
    </source>
</evidence>
<feature type="transmembrane region" description="Helical" evidence="6">
    <location>
        <begin position="100"/>
        <end position="126"/>
    </location>
</feature>
<name>A0AAV1E7D3_OLDCO</name>
<dbReference type="InterPro" id="IPR000620">
    <property type="entry name" value="EamA_dom"/>
</dbReference>
<feature type="transmembrane region" description="Helical" evidence="6">
    <location>
        <begin position="75"/>
        <end position="94"/>
    </location>
</feature>
<comment type="subcellular location">
    <subcellularLocation>
        <location evidence="1 6">Membrane</location>
        <topology evidence="1 6">Multi-pass membrane protein</topology>
    </subcellularLocation>
</comment>
<proteinExistence type="inferred from homology"/>
<dbReference type="PANTHER" id="PTHR31218">
    <property type="entry name" value="WAT1-RELATED PROTEIN"/>
    <property type="match status" value="1"/>
</dbReference>
<dbReference type="AlphaFoldDB" id="A0AAV1E7D3"/>
<evidence type="ECO:0000256" key="5">
    <source>
        <dbReference type="ARBA" id="ARBA00023136"/>
    </source>
</evidence>
<feature type="transmembrane region" description="Helical" evidence="6">
    <location>
        <begin position="41"/>
        <end position="63"/>
    </location>
</feature>
<evidence type="ECO:0000313" key="8">
    <source>
        <dbReference type="EMBL" id="CAI9115349.1"/>
    </source>
</evidence>
<dbReference type="GO" id="GO:0016020">
    <property type="term" value="C:membrane"/>
    <property type="evidence" value="ECO:0007669"/>
    <property type="project" value="UniProtKB-SubCell"/>
</dbReference>
<dbReference type="Pfam" id="PF00892">
    <property type="entry name" value="EamA"/>
    <property type="match status" value="2"/>
</dbReference>
<evidence type="ECO:0000313" key="9">
    <source>
        <dbReference type="Proteomes" id="UP001161247"/>
    </source>
</evidence>
<feature type="transmembrane region" description="Helical" evidence="6">
    <location>
        <begin position="12"/>
        <end position="35"/>
    </location>
</feature>
<evidence type="ECO:0000256" key="1">
    <source>
        <dbReference type="ARBA" id="ARBA00004141"/>
    </source>
</evidence>
<protein>
    <recommendedName>
        <fullName evidence="6">WAT1-related protein</fullName>
    </recommendedName>
</protein>
<dbReference type="Proteomes" id="UP001161247">
    <property type="component" value="Chromosome 8"/>
</dbReference>
<feature type="transmembrane region" description="Helical" evidence="6">
    <location>
        <begin position="221"/>
        <end position="243"/>
    </location>
</feature>
<feature type="domain" description="EamA" evidence="7">
    <location>
        <begin position="21"/>
        <end position="154"/>
    </location>
</feature>
<keyword evidence="3 6" id="KW-0812">Transmembrane</keyword>
<comment type="similarity">
    <text evidence="2 6">Belongs to the drug/metabolite transporter (DMT) superfamily. Plant drug/metabolite exporter (P-DME) (TC 2.A.7.4) family.</text>
</comment>
<keyword evidence="9" id="KW-1185">Reference proteome</keyword>
<evidence type="ECO:0000259" key="7">
    <source>
        <dbReference type="Pfam" id="PF00892"/>
    </source>
</evidence>
<reference evidence="8" key="1">
    <citation type="submission" date="2023-03" db="EMBL/GenBank/DDBJ databases">
        <authorList>
            <person name="Julca I."/>
        </authorList>
    </citation>
    <scope>NUCLEOTIDE SEQUENCE</scope>
</reference>